<evidence type="ECO:0000259" key="13">
    <source>
        <dbReference type="PROSITE" id="PS50157"/>
    </source>
</evidence>
<evidence type="ECO:0000256" key="9">
    <source>
        <dbReference type="ARBA" id="ARBA00023163"/>
    </source>
</evidence>
<evidence type="ECO:0000256" key="3">
    <source>
        <dbReference type="ARBA" id="ARBA00022723"/>
    </source>
</evidence>
<reference evidence="14 15" key="1">
    <citation type="submission" date="2017-12" db="EMBL/GenBank/DDBJ databases">
        <authorList>
            <consortium name="DOE Joint Genome Institute"/>
            <person name="Haridas S."/>
            <person name="Kjaerbolling I."/>
            <person name="Vesth T.C."/>
            <person name="Frisvad J.C."/>
            <person name="Nybo J.L."/>
            <person name="Theobald S."/>
            <person name="Kuo A."/>
            <person name="Bowyer P."/>
            <person name="Matsuda Y."/>
            <person name="Mondo S."/>
            <person name="Lyhne E.K."/>
            <person name="Kogle M.E."/>
            <person name="Clum A."/>
            <person name="Lipzen A."/>
            <person name="Salamov A."/>
            <person name="Ngan C.Y."/>
            <person name="Daum C."/>
            <person name="Chiniquy J."/>
            <person name="Barry K."/>
            <person name="LaButti K."/>
            <person name="Simmons B.A."/>
            <person name="Magnuson J.K."/>
            <person name="Mortensen U.H."/>
            <person name="Larsen T.O."/>
            <person name="Grigoriev I.V."/>
            <person name="Baker S.E."/>
            <person name="Andersen M.R."/>
            <person name="Nordberg H.P."/>
            <person name="Cantor M.N."/>
            <person name="Hua S.X."/>
        </authorList>
    </citation>
    <scope>NUCLEOTIDE SEQUENCE [LARGE SCALE GENOMIC DNA]</scope>
    <source>
        <strain evidence="14 15">CBS 102.13</strain>
    </source>
</reference>
<evidence type="ECO:0000256" key="7">
    <source>
        <dbReference type="ARBA" id="ARBA00023015"/>
    </source>
</evidence>
<dbReference type="Gene3D" id="3.30.160.60">
    <property type="entry name" value="Classic Zinc Finger"/>
    <property type="match status" value="2"/>
</dbReference>
<organism evidence="14 15">
    <name type="scientific">Aspergillus candidus</name>
    <dbReference type="NCBI Taxonomy" id="41067"/>
    <lineage>
        <taxon>Eukaryota</taxon>
        <taxon>Fungi</taxon>
        <taxon>Dikarya</taxon>
        <taxon>Ascomycota</taxon>
        <taxon>Pezizomycotina</taxon>
        <taxon>Eurotiomycetes</taxon>
        <taxon>Eurotiomycetidae</taxon>
        <taxon>Eurotiales</taxon>
        <taxon>Aspergillaceae</taxon>
        <taxon>Aspergillus</taxon>
        <taxon>Aspergillus subgen. Circumdati</taxon>
    </lineage>
</organism>
<feature type="compositionally biased region" description="Low complexity" evidence="12">
    <location>
        <begin position="70"/>
        <end position="94"/>
    </location>
</feature>
<dbReference type="FunFam" id="3.30.160.60:FF:001156">
    <property type="entry name" value="Zinc finger protein 407"/>
    <property type="match status" value="2"/>
</dbReference>
<dbReference type="SMART" id="SM00355">
    <property type="entry name" value="ZnF_C2H2"/>
    <property type="match status" value="2"/>
</dbReference>
<feature type="region of interest" description="Disordered" evidence="12">
    <location>
        <begin position="115"/>
        <end position="228"/>
    </location>
</feature>
<proteinExistence type="inferred from homology"/>
<name>A0A2I2FD99_ASPCN</name>
<dbReference type="GO" id="GO:0043565">
    <property type="term" value="F:sequence-specific DNA binding"/>
    <property type="evidence" value="ECO:0007669"/>
    <property type="project" value="TreeGrafter"/>
</dbReference>
<keyword evidence="3" id="KW-0479">Metal-binding</keyword>
<evidence type="ECO:0000256" key="5">
    <source>
        <dbReference type="ARBA" id="ARBA00022771"/>
    </source>
</evidence>
<dbReference type="InterPro" id="IPR013087">
    <property type="entry name" value="Znf_C2H2_type"/>
</dbReference>
<evidence type="ECO:0000256" key="1">
    <source>
        <dbReference type="ARBA" id="ARBA00004123"/>
    </source>
</evidence>
<keyword evidence="4" id="KW-0677">Repeat</keyword>
<comment type="subcellular location">
    <subcellularLocation>
        <location evidence="1">Nucleus</location>
    </subcellularLocation>
</comment>
<feature type="region of interest" description="Disordered" evidence="12">
    <location>
        <begin position="1"/>
        <end position="100"/>
    </location>
</feature>
<keyword evidence="10" id="KW-0539">Nucleus</keyword>
<dbReference type="Proteomes" id="UP000234585">
    <property type="component" value="Unassembled WGS sequence"/>
</dbReference>
<evidence type="ECO:0000256" key="2">
    <source>
        <dbReference type="ARBA" id="ARBA00006991"/>
    </source>
</evidence>
<feature type="domain" description="C2H2-type" evidence="13">
    <location>
        <begin position="352"/>
        <end position="370"/>
    </location>
</feature>
<keyword evidence="9" id="KW-0804">Transcription</keyword>
<feature type="compositionally biased region" description="Polar residues" evidence="12">
    <location>
        <begin position="126"/>
        <end position="135"/>
    </location>
</feature>
<dbReference type="GeneID" id="36525632"/>
<dbReference type="GO" id="GO:0008270">
    <property type="term" value="F:zinc ion binding"/>
    <property type="evidence" value="ECO:0007669"/>
    <property type="project" value="UniProtKB-KW"/>
</dbReference>
<keyword evidence="5 11" id="KW-0863">Zinc-finger</keyword>
<feature type="compositionally biased region" description="Polar residues" evidence="12">
    <location>
        <begin position="47"/>
        <end position="56"/>
    </location>
</feature>
<feature type="compositionally biased region" description="Basic residues" evidence="12">
    <location>
        <begin position="163"/>
        <end position="174"/>
    </location>
</feature>
<keyword evidence="8" id="KW-0238">DNA-binding</keyword>
<dbReference type="EMBL" id="KZ559134">
    <property type="protein sequence ID" value="PLB38621.1"/>
    <property type="molecule type" value="Genomic_DNA"/>
</dbReference>
<evidence type="ECO:0000256" key="6">
    <source>
        <dbReference type="ARBA" id="ARBA00022833"/>
    </source>
</evidence>
<dbReference type="InterPro" id="IPR036236">
    <property type="entry name" value="Znf_C2H2_sf"/>
</dbReference>
<protein>
    <recommendedName>
        <fullName evidence="13">C2H2-type domain-containing protein</fullName>
    </recommendedName>
</protein>
<dbReference type="PANTHER" id="PTHR24408">
    <property type="entry name" value="ZINC FINGER PROTEIN"/>
    <property type="match status" value="1"/>
</dbReference>
<accession>A0A2I2FD99</accession>
<dbReference type="PROSITE" id="PS50157">
    <property type="entry name" value="ZINC_FINGER_C2H2_2"/>
    <property type="match status" value="2"/>
</dbReference>
<evidence type="ECO:0000256" key="4">
    <source>
        <dbReference type="ARBA" id="ARBA00022737"/>
    </source>
</evidence>
<dbReference type="GO" id="GO:0000981">
    <property type="term" value="F:DNA-binding transcription factor activity, RNA polymerase II-specific"/>
    <property type="evidence" value="ECO:0007669"/>
    <property type="project" value="TreeGrafter"/>
</dbReference>
<dbReference type="OrthoDB" id="8922241at2759"/>
<dbReference type="STRING" id="41067.A0A2I2FD99"/>
<evidence type="ECO:0000256" key="11">
    <source>
        <dbReference type="PROSITE-ProRule" id="PRU00042"/>
    </source>
</evidence>
<evidence type="ECO:0000313" key="14">
    <source>
        <dbReference type="EMBL" id="PLB38621.1"/>
    </source>
</evidence>
<feature type="domain" description="C2H2-type" evidence="13">
    <location>
        <begin position="324"/>
        <end position="351"/>
    </location>
</feature>
<comment type="similarity">
    <text evidence="2">Belongs to the krueppel C2H2-type zinc-finger protein family.</text>
</comment>
<dbReference type="PANTHER" id="PTHR24408:SF58">
    <property type="entry name" value="TRANSCRIPTION FACTOR (TFIIIA), PUTATIVE (AFU_ORTHOLOGUE AFUA_1G05150)-RELATED"/>
    <property type="match status" value="1"/>
</dbReference>
<dbReference type="RefSeq" id="XP_024672633.1">
    <property type="nucleotide sequence ID" value="XM_024818472.1"/>
</dbReference>
<dbReference type="Pfam" id="PF00096">
    <property type="entry name" value="zf-C2H2"/>
    <property type="match status" value="2"/>
</dbReference>
<evidence type="ECO:0000256" key="10">
    <source>
        <dbReference type="ARBA" id="ARBA00023242"/>
    </source>
</evidence>
<sequence length="389" mass="41405">MGSALEALNPSPPPPLSARRPAAPALPSFELPAPSFNPLPVKYPSASAVNPGSVSSLLDPIPAAHHHQQHTQPPHQPDSAAPPVTTASTAASTPGDTYWAHTPYGSRSSWPTFSHPNAFVRPPHQPQSSHHTTSPPGVESISPSYDLHQLPPFHQQPPPPPSSHHHHQPHHPHHPAALFATTPGSAPPPPLPSNDPYMTKSSSAPSFGTGPLLTTPPTPGGYPPYGTGLGVGRVASTPHAPPYHLNHQRQPWPSYSLPAMTGPVMTNVHSPGGQMSLLGGLQAGMLPAGFNSGHVASMQHMYPHAPPGHGPHGHGPGPTTDRPFKCDQCPQSFNRNHDLKRHKRIHLSVKPFPCNHCDKSFSRKDALKRHVLVKGCGKDSKTDHVKEEG</sequence>
<evidence type="ECO:0000256" key="8">
    <source>
        <dbReference type="ARBA" id="ARBA00023125"/>
    </source>
</evidence>
<keyword evidence="7" id="KW-0805">Transcription regulation</keyword>
<evidence type="ECO:0000313" key="15">
    <source>
        <dbReference type="Proteomes" id="UP000234585"/>
    </source>
</evidence>
<keyword evidence="15" id="KW-1185">Reference proteome</keyword>
<dbReference type="PROSITE" id="PS00028">
    <property type="entry name" value="ZINC_FINGER_C2H2_1"/>
    <property type="match status" value="1"/>
</dbReference>
<dbReference type="AlphaFoldDB" id="A0A2I2FD99"/>
<feature type="compositionally biased region" description="Low complexity" evidence="12">
    <location>
        <begin position="17"/>
        <end position="28"/>
    </location>
</feature>
<dbReference type="SUPFAM" id="SSF57667">
    <property type="entry name" value="beta-beta-alpha zinc fingers"/>
    <property type="match status" value="1"/>
</dbReference>
<dbReference type="GO" id="GO:0005634">
    <property type="term" value="C:nucleus"/>
    <property type="evidence" value="ECO:0007669"/>
    <property type="project" value="UniProtKB-SubCell"/>
</dbReference>
<gene>
    <name evidence="14" type="ORF">BDW47DRAFT_21653</name>
</gene>
<keyword evidence="6" id="KW-0862">Zinc</keyword>
<evidence type="ECO:0000256" key="12">
    <source>
        <dbReference type="SAM" id="MobiDB-lite"/>
    </source>
</evidence>